<evidence type="ECO:0000256" key="1">
    <source>
        <dbReference type="SAM" id="MobiDB-lite"/>
    </source>
</evidence>
<protein>
    <submittedName>
        <fullName evidence="2">Bm11606</fullName>
    </submittedName>
</protein>
<accession>A0A1I9G9J0</accession>
<reference evidence="2" key="2">
    <citation type="submission" date="2012-12" db="EMBL/GenBank/DDBJ databases">
        <authorList>
            <consortium name="WormBase Consortium"/>
            <person name="Ghedin E."/>
            <person name="Paulini M."/>
        </authorList>
    </citation>
    <scope>NUCLEOTIDE SEQUENCE</scope>
    <source>
        <strain evidence="2">FR3</strain>
    </source>
</reference>
<dbReference type="EMBL" id="LN859049">
    <property type="protein sequence ID" value="CDQ07338.1"/>
    <property type="molecule type" value="Genomic_DNA"/>
</dbReference>
<name>A0A1I9G9J0_BRUMA</name>
<evidence type="ECO:0000313" key="2">
    <source>
        <dbReference type="EMBL" id="CDQ07338.1"/>
    </source>
</evidence>
<dbReference type="AlphaFoldDB" id="A0A1I9G9J0"/>
<feature type="region of interest" description="Disordered" evidence="1">
    <location>
        <begin position="1"/>
        <end position="28"/>
    </location>
</feature>
<sequence length="186" mass="19422">MTAAIVPGKRVPVHQPSPPPPTRPRRAQRFPFSVCSHSNGVYAKLDNGGAHCACAAPRASPSPAPSERARPSGFPEAAWTLGSGSGRLLRGGALRWEEKGLEDREVTGKLALCCLLATGRAAKILPPSAGSLNMPPSWPGRKRLAQSSETPMVSGIPGLGAFTLGFPLSAQESWVPPKNRASQGSS</sequence>
<proteinExistence type="predicted"/>
<gene>
    <name evidence="2" type="primary">Bm11606</name>
    <name evidence="2" type="ORF">BM_Bm11606</name>
</gene>
<organism evidence="2">
    <name type="scientific">Brugia malayi</name>
    <name type="common">Filarial nematode worm</name>
    <dbReference type="NCBI Taxonomy" id="6279"/>
    <lineage>
        <taxon>Eukaryota</taxon>
        <taxon>Metazoa</taxon>
        <taxon>Ecdysozoa</taxon>
        <taxon>Nematoda</taxon>
        <taxon>Chromadorea</taxon>
        <taxon>Rhabditida</taxon>
        <taxon>Spirurina</taxon>
        <taxon>Spiruromorpha</taxon>
        <taxon>Filarioidea</taxon>
        <taxon>Onchocercidae</taxon>
        <taxon>Brugia</taxon>
    </lineage>
</organism>
<reference evidence="2" key="1">
    <citation type="journal article" date="2007" name="Science">
        <title>Draft genome of the filarial nematode parasite Brugia malayi.</title>
        <authorList>
            <person name="Ghedin E."/>
            <person name="Wang S."/>
            <person name="Spiro D."/>
            <person name="Caler E."/>
            <person name="Zhao Q."/>
            <person name="Crabtree J."/>
            <person name="Allen J.E."/>
            <person name="Delcher A.L."/>
            <person name="Guiliano D.B."/>
            <person name="Miranda-Saavedra D."/>
            <person name="Angiuoli S.V."/>
            <person name="Creasy T."/>
            <person name="Amedeo P."/>
            <person name="Haas B."/>
            <person name="El-Sayed N.M."/>
            <person name="Wortman J.R."/>
            <person name="Feldblyum T."/>
            <person name="Tallon L."/>
            <person name="Schatz M."/>
            <person name="Shumway M."/>
            <person name="Koo H."/>
            <person name="Salzberg S.L."/>
            <person name="Schobel S."/>
            <person name="Pertea M."/>
            <person name="Pop M."/>
            <person name="White O."/>
            <person name="Barton G.J."/>
            <person name="Carlow C.K."/>
            <person name="Crawford M.J."/>
            <person name="Daub J."/>
            <person name="Dimmic M.W."/>
            <person name="Estes C.F."/>
            <person name="Foster J.M."/>
            <person name="Ganatra M."/>
            <person name="Gregory W.F."/>
            <person name="Johnson N.M."/>
            <person name="Jin J."/>
            <person name="Komuniecki R."/>
            <person name="Korf I."/>
            <person name="Kumar S."/>
            <person name="Laney S."/>
            <person name="Li B.W."/>
            <person name="Li W."/>
            <person name="Lindblom T.H."/>
            <person name="Lustigman S."/>
            <person name="Ma D."/>
            <person name="Maina C.V."/>
            <person name="Martin D.M."/>
            <person name="McCarter J.P."/>
            <person name="McReynolds L."/>
            <person name="Mitreva M."/>
            <person name="Nutman T.B."/>
            <person name="Parkinson J."/>
            <person name="Peregrin-Alvarez J.M."/>
            <person name="Poole C."/>
            <person name="Ren Q."/>
            <person name="Saunders L."/>
            <person name="Sluder A.E."/>
            <person name="Smith K."/>
            <person name="Stanke M."/>
            <person name="Unnasch T.R."/>
            <person name="Ware J."/>
            <person name="Wei A.D."/>
            <person name="Weil G."/>
            <person name="Williams D.J."/>
            <person name="Zhang Y."/>
            <person name="Williams S.A."/>
            <person name="Fraser-Liggett C."/>
            <person name="Slatko B."/>
            <person name="Blaxter M.L."/>
            <person name="Scott A.L."/>
        </authorList>
    </citation>
    <scope>NUCLEOTIDE SEQUENCE</scope>
    <source>
        <strain evidence="2">FR3</strain>
    </source>
</reference>